<dbReference type="EMBL" id="JAUSRF010000032">
    <property type="protein sequence ID" value="MDP9840660.1"/>
    <property type="molecule type" value="Genomic_DNA"/>
</dbReference>
<organism evidence="1 2">
    <name type="scientific">Neorhizobium huautlense</name>
    <dbReference type="NCBI Taxonomy" id="67774"/>
    <lineage>
        <taxon>Bacteria</taxon>
        <taxon>Pseudomonadati</taxon>
        <taxon>Pseudomonadota</taxon>
        <taxon>Alphaproteobacteria</taxon>
        <taxon>Hyphomicrobiales</taxon>
        <taxon>Rhizobiaceae</taxon>
        <taxon>Rhizobium/Agrobacterium group</taxon>
        <taxon>Neorhizobium</taxon>
    </lineage>
</organism>
<proteinExistence type="predicted"/>
<dbReference type="RefSeq" id="WP_306840157.1">
    <property type="nucleotide sequence ID" value="NZ_JAUSRF010000032.1"/>
</dbReference>
<sequence>MFGVRLTKETDALHRLEGNHAIETDRALVGIKDVEKLLELAGAIYGIAEPEFSS</sequence>
<evidence type="ECO:0000313" key="2">
    <source>
        <dbReference type="Proteomes" id="UP001241472"/>
    </source>
</evidence>
<keyword evidence="2" id="KW-1185">Reference proteome</keyword>
<comment type="caution">
    <text evidence="1">The sequence shown here is derived from an EMBL/GenBank/DDBJ whole genome shotgun (WGS) entry which is preliminary data.</text>
</comment>
<protein>
    <submittedName>
        <fullName evidence="1">Uncharacterized protein</fullName>
    </submittedName>
</protein>
<dbReference type="Proteomes" id="UP001241472">
    <property type="component" value="Unassembled WGS sequence"/>
</dbReference>
<gene>
    <name evidence="1" type="ORF">J2T09_005448</name>
</gene>
<reference evidence="1 2" key="1">
    <citation type="submission" date="2023-07" db="EMBL/GenBank/DDBJ databases">
        <title>Sorghum-associated microbial communities from plants grown in Nebraska, USA.</title>
        <authorList>
            <person name="Schachtman D."/>
        </authorList>
    </citation>
    <scope>NUCLEOTIDE SEQUENCE [LARGE SCALE GENOMIC DNA]</scope>
    <source>
        <strain evidence="1 2">DS1307</strain>
    </source>
</reference>
<accession>A0ABT9Q1Q6</accession>
<evidence type="ECO:0000313" key="1">
    <source>
        <dbReference type="EMBL" id="MDP9840660.1"/>
    </source>
</evidence>
<name>A0ABT9Q1Q6_9HYPH</name>